<dbReference type="EnsemblMetazoa" id="SMAR007481-RA">
    <property type="protein sequence ID" value="SMAR007481-PA"/>
    <property type="gene ID" value="SMAR007481"/>
</dbReference>
<keyword evidence="5 8" id="KW-0648">Protein biosynthesis</keyword>
<comment type="subcellular location">
    <subcellularLocation>
        <location evidence="8">Mitochondrion</location>
    </subcellularLocation>
</comment>
<accession>T1J1Q9</accession>
<dbReference type="GO" id="GO:0005739">
    <property type="term" value="C:mitochondrion"/>
    <property type="evidence" value="ECO:0007669"/>
    <property type="project" value="UniProtKB-SubCell"/>
</dbReference>
<dbReference type="AlphaFoldDB" id="T1J1Q9"/>
<dbReference type="InterPro" id="IPR004413">
    <property type="entry name" value="GatB"/>
</dbReference>
<protein>
    <recommendedName>
        <fullName evidence="8">Glutamyl-tRNA(Gln) amidotransferase subunit B, mitochondrial</fullName>
        <shortName evidence="8">Glu-AdT subunit B</shortName>
        <ecNumber evidence="8">6.3.5.-</ecNumber>
    </recommendedName>
</protein>
<dbReference type="GO" id="GO:0070681">
    <property type="term" value="P:glutaminyl-tRNAGln biosynthesis via transamidation"/>
    <property type="evidence" value="ECO:0007669"/>
    <property type="project" value="UniProtKB-UniRule"/>
</dbReference>
<keyword evidence="3 8" id="KW-0547">Nucleotide-binding</keyword>
<dbReference type="eggNOG" id="KOG2438">
    <property type="taxonomic scope" value="Eukaryota"/>
</dbReference>
<keyword evidence="8" id="KW-0496">Mitochondrion</keyword>
<comment type="catalytic activity">
    <reaction evidence="6">
        <text>L-aspartyl-tRNA(Asn) + L-glutamine + ATP + H2O = L-asparaginyl-tRNA(Asn) + L-glutamate + ADP + phosphate + 2 H(+)</text>
        <dbReference type="Rhea" id="RHEA:14513"/>
        <dbReference type="Rhea" id="RHEA-COMP:9674"/>
        <dbReference type="Rhea" id="RHEA-COMP:9677"/>
        <dbReference type="ChEBI" id="CHEBI:15377"/>
        <dbReference type="ChEBI" id="CHEBI:15378"/>
        <dbReference type="ChEBI" id="CHEBI:29985"/>
        <dbReference type="ChEBI" id="CHEBI:30616"/>
        <dbReference type="ChEBI" id="CHEBI:43474"/>
        <dbReference type="ChEBI" id="CHEBI:58359"/>
        <dbReference type="ChEBI" id="CHEBI:78515"/>
        <dbReference type="ChEBI" id="CHEBI:78516"/>
        <dbReference type="ChEBI" id="CHEBI:456216"/>
    </reaction>
</comment>
<feature type="domain" description="Asn/Gln amidotransferase" evidence="9">
    <location>
        <begin position="337"/>
        <end position="487"/>
    </location>
</feature>
<evidence type="ECO:0000259" key="9">
    <source>
        <dbReference type="SMART" id="SM00845"/>
    </source>
</evidence>
<dbReference type="HAMAP" id="MF_00121">
    <property type="entry name" value="GatB"/>
    <property type="match status" value="1"/>
</dbReference>
<evidence type="ECO:0000256" key="6">
    <source>
        <dbReference type="ARBA" id="ARBA00047380"/>
    </source>
</evidence>
<dbReference type="HOGENOM" id="CLU_019240_1_1_1"/>
<evidence type="ECO:0000256" key="4">
    <source>
        <dbReference type="ARBA" id="ARBA00022840"/>
    </source>
</evidence>
<evidence type="ECO:0000256" key="2">
    <source>
        <dbReference type="ARBA" id="ARBA00022598"/>
    </source>
</evidence>
<dbReference type="Proteomes" id="UP000014500">
    <property type="component" value="Unassembled WGS sequence"/>
</dbReference>
<dbReference type="PANTHER" id="PTHR11659">
    <property type="entry name" value="GLUTAMYL-TRNA GLN AMIDOTRANSFERASE SUBUNIT B MITOCHONDRIAL AND PROKARYOTIC PET112-RELATED"/>
    <property type="match status" value="1"/>
</dbReference>
<dbReference type="OMA" id="ARKWWMG"/>
<dbReference type="Pfam" id="PF02637">
    <property type="entry name" value="GatB_Yqey"/>
    <property type="match status" value="1"/>
</dbReference>
<dbReference type="Pfam" id="PF02934">
    <property type="entry name" value="GatB_N"/>
    <property type="match status" value="1"/>
</dbReference>
<sequence length="491" mass="55149">WESVVGLEIHAQIASESKLFSSSGTSFTSPVNSQVSFFDAALPGTLPVLNRRCVRAAVLTALALKCKINKVSTFDRKHYFYADLPAGYQITQQIQPLANDGVCNFSVTNNTRSPYEASSRVLQLQLEQDSGKSLHDDVENQSLIDLNRAGMALMEIVFDCDLTNGEEAAALVDELQLLFRCLATCSAKMEEGALRVDANVSINRPGEPKGVRTEIKNIGSVRGVARAVDFEINRQIQLRESNLPVTNETRMFDSKSRKTVLMRDKETLQDYRFMPEPNLPPLRLSEHLDCSDGSVSIPLIASQMPPLPDQVRSRVVEKYKIPLYMARILVREGQLMDYFEGIIGVNPRPDPTKVFNLLLNDLYTLLNKHELPLAKCEVSTKQLAELLHLYVNKVITDKIKLSVLEVMLLGDRRSPETIVEENDWKQISDDSYLTQLCQQVLDDNEKLVKQYRAGKTKVLNNLMATVRTSSKNKANMSAAMEILKKLLENKN</sequence>
<organism evidence="10 11">
    <name type="scientific">Strigamia maritima</name>
    <name type="common">European centipede</name>
    <name type="synonym">Geophilus maritimus</name>
    <dbReference type="NCBI Taxonomy" id="126957"/>
    <lineage>
        <taxon>Eukaryota</taxon>
        <taxon>Metazoa</taxon>
        <taxon>Ecdysozoa</taxon>
        <taxon>Arthropoda</taxon>
        <taxon>Myriapoda</taxon>
        <taxon>Chilopoda</taxon>
        <taxon>Pleurostigmophora</taxon>
        <taxon>Geophilomorpha</taxon>
        <taxon>Linotaeniidae</taxon>
        <taxon>Strigamia</taxon>
    </lineage>
</organism>
<dbReference type="PANTHER" id="PTHR11659:SF0">
    <property type="entry name" value="GLUTAMYL-TRNA(GLN) AMIDOTRANSFERASE SUBUNIT B, MITOCHONDRIAL"/>
    <property type="match status" value="1"/>
</dbReference>
<dbReference type="NCBIfam" id="TIGR00133">
    <property type="entry name" value="gatB"/>
    <property type="match status" value="1"/>
</dbReference>
<comment type="function">
    <text evidence="8">Allows the formation of correctly charged Gln-tRNA(Gln) through the transamidation of misacylated Glu-tRNA(Gln) in the mitochondria. The reaction takes place in the presence of glutamine and ATP through an activated gamma-phospho-Glu-tRNA(Gln).</text>
</comment>
<dbReference type="NCBIfam" id="NF004014">
    <property type="entry name" value="PRK05477.1-4"/>
    <property type="match status" value="1"/>
</dbReference>
<keyword evidence="4 8" id="KW-0067">ATP-binding</keyword>
<dbReference type="SMART" id="SM00845">
    <property type="entry name" value="GatB_Yqey"/>
    <property type="match status" value="1"/>
</dbReference>
<keyword evidence="2 8" id="KW-0436">Ligase</keyword>
<reference evidence="11" key="1">
    <citation type="submission" date="2011-05" db="EMBL/GenBank/DDBJ databases">
        <authorList>
            <person name="Richards S.R."/>
            <person name="Qu J."/>
            <person name="Jiang H."/>
            <person name="Jhangiani S.N."/>
            <person name="Agravi P."/>
            <person name="Goodspeed R."/>
            <person name="Gross S."/>
            <person name="Mandapat C."/>
            <person name="Jackson L."/>
            <person name="Mathew T."/>
            <person name="Pu L."/>
            <person name="Thornton R."/>
            <person name="Saada N."/>
            <person name="Wilczek-Boney K.B."/>
            <person name="Lee S."/>
            <person name="Kovar C."/>
            <person name="Wu Y."/>
            <person name="Scherer S.E."/>
            <person name="Worley K.C."/>
            <person name="Muzny D.M."/>
            <person name="Gibbs R."/>
        </authorList>
    </citation>
    <scope>NUCLEOTIDE SEQUENCE</scope>
    <source>
        <strain evidence="11">Brora</strain>
    </source>
</reference>
<dbReference type="InterPro" id="IPR023168">
    <property type="entry name" value="GatB_Yqey_C_2"/>
</dbReference>
<evidence type="ECO:0000313" key="11">
    <source>
        <dbReference type="Proteomes" id="UP000014500"/>
    </source>
</evidence>
<dbReference type="GO" id="GO:0032543">
    <property type="term" value="P:mitochondrial translation"/>
    <property type="evidence" value="ECO:0007669"/>
    <property type="project" value="UniProtKB-UniRule"/>
</dbReference>
<keyword evidence="11" id="KW-1185">Reference proteome</keyword>
<dbReference type="NCBIfam" id="NF004012">
    <property type="entry name" value="PRK05477.1-2"/>
    <property type="match status" value="1"/>
</dbReference>
<dbReference type="GO" id="GO:0005524">
    <property type="term" value="F:ATP binding"/>
    <property type="evidence" value="ECO:0007669"/>
    <property type="project" value="UniProtKB-KW"/>
</dbReference>
<comment type="subunit">
    <text evidence="8">Subunit of the heterotrimeric GatCAB amidotransferase (AdT) complex, composed of A, B and C subunits.</text>
</comment>
<dbReference type="GO" id="GO:0050567">
    <property type="term" value="F:glutaminyl-tRNA synthase (glutamine-hydrolyzing) activity"/>
    <property type="evidence" value="ECO:0007669"/>
    <property type="project" value="UniProtKB-UniRule"/>
</dbReference>
<dbReference type="FunFam" id="1.10.10.410:FF:000001">
    <property type="entry name" value="Aspartyl/glutamyl-tRNA(Asn/Gln) amidotransferase subunit B"/>
    <property type="match status" value="1"/>
</dbReference>
<dbReference type="PhylomeDB" id="T1J1Q9"/>
<dbReference type="InterPro" id="IPR017959">
    <property type="entry name" value="Asn/Gln-tRNA_amidoTrfase_suB/E"/>
</dbReference>
<dbReference type="GO" id="GO:0050566">
    <property type="term" value="F:asparaginyl-tRNA synthase (glutamine-hydrolyzing) activity"/>
    <property type="evidence" value="ECO:0007669"/>
    <property type="project" value="RHEA"/>
</dbReference>
<dbReference type="EC" id="6.3.5.-" evidence="8"/>
<dbReference type="Gene3D" id="1.10.10.410">
    <property type="match status" value="1"/>
</dbReference>
<evidence type="ECO:0000256" key="7">
    <source>
        <dbReference type="ARBA" id="ARBA00047913"/>
    </source>
</evidence>
<comment type="similarity">
    <text evidence="1 8">Belongs to the GatB/GatE family. GatB subfamily.</text>
</comment>
<dbReference type="InterPro" id="IPR006075">
    <property type="entry name" value="Asn/Gln-tRNA_Trfase_suB/E_cat"/>
</dbReference>
<proteinExistence type="inferred from homology"/>
<dbReference type="SUPFAM" id="SSF89095">
    <property type="entry name" value="GatB/YqeY motif"/>
    <property type="match status" value="1"/>
</dbReference>
<dbReference type="InterPro" id="IPR018027">
    <property type="entry name" value="Asn/Gln_amidotransferase"/>
</dbReference>
<dbReference type="InterPro" id="IPR003789">
    <property type="entry name" value="Asn/Gln_tRNA_amidoTrase-B-like"/>
</dbReference>
<dbReference type="SUPFAM" id="SSF55931">
    <property type="entry name" value="Glutamine synthetase/guanido kinase"/>
    <property type="match status" value="1"/>
</dbReference>
<reference evidence="10" key="2">
    <citation type="submission" date="2015-02" db="UniProtKB">
        <authorList>
            <consortium name="EnsemblMetazoa"/>
        </authorList>
    </citation>
    <scope>IDENTIFICATION</scope>
</reference>
<dbReference type="InterPro" id="IPR014746">
    <property type="entry name" value="Gln_synth/guanido_kin_cat_dom"/>
</dbReference>
<evidence type="ECO:0000256" key="3">
    <source>
        <dbReference type="ARBA" id="ARBA00022741"/>
    </source>
</evidence>
<dbReference type="STRING" id="126957.T1J1Q9"/>
<evidence type="ECO:0000256" key="1">
    <source>
        <dbReference type="ARBA" id="ARBA00005306"/>
    </source>
</evidence>
<dbReference type="EMBL" id="JH431789">
    <property type="status" value="NOT_ANNOTATED_CDS"/>
    <property type="molecule type" value="Genomic_DNA"/>
</dbReference>
<dbReference type="GO" id="GO:0030956">
    <property type="term" value="C:glutamyl-tRNA(Gln) amidotransferase complex"/>
    <property type="evidence" value="ECO:0007669"/>
    <property type="project" value="UniProtKB-UniRule"/>
</dbReference>
<evidence type="ECO:0000313" key="10">
    <source>
        <dbReference type="EnsemblMetazoa" id="SMAR007481-PA"/>
    </source>
</evidence>
<comment type="catalytic activity">
    <reaction evidence="7 8">
        <text>L-glutamyl-tRNA(Gln) + L-glutamine + ATP + H2O = L-glutaminyl-tRNA(Gln) + L-glutamate + ADP + phosphate + H(+)</text>
        <dbReference type="Rhea" id="RHEA:17521"/>
        <dbReference type="Rhea" id="RHEA-COMP:9681"/>
        <dbReference type="Rhea" id="RHEA-COMP:9684"/>
        <dbReference type="ChEBI" id="CHEBI:15377"/>
        <dbReference type="ChEBI" id="CHEBI:15378"/>
        <dbReference type="ChEBI" id="CHEBI:29985"/>
        <dbReference type="ChEBI" id="CHEBI:30616"/>
        <dbReference type="ChEBI" id="CHEBI:43474"/>
        <dbReference type="ChEBI" id="CHEBI:58359"/>
        <dbReference type="ChEBI" id="CHEBI:78520"/>
        <dbReference type="ChEBI" id="CHEBI:78521"/>
        <dbReference type="ChEBI" id="CHEBI:456216"/>
    </reaction>
</comment>
<name>T1J1Q9_STRMM</name>
<evidence type="ECO:0000256" key="8">
    <source>
        <dbReference type="HAMAP-Rule" id="MF_03147"/>
    </source>
</evidence>
<evidence type="ECO:0000256" key="5">
    <source>
        <dbReference type="ARBA" id="ARBA00022917"/>
    </source>
</evidence>